<keyword evidence="2" id="KW-0282">Flagellum</keyword>
<accession>A0A4U1I113</accession>
<keyword evidence="1" id="KW-0732">Signal</keyword>
<dbReference type="Proteomes" id="UP000305539">
    <property type="component" value="Unassembled WGS sequence"/>
</dbReference>
<feature type="chain" id="PRO_5020594554" evidence="1">
    <location>
        <begin position="30"/>
        <end position="156"/>
    </location>
</feature>
<feature type="signal peptide" evidence="1">
    <location>
        <begin position="1"/>
        <end position="29"/>
    </location>
</feature>
<name>A0A4U1I113_9BURK</name>
<keyword evidence="2" id="KW-0966">Cell projection</keyword>
<evidence type="ECO:0000313" key="3">
    <source>
        <dbReference type="Proteomes" id="UP000305539"/>
    </source>
</evidence>
<protein>
    <submittedName>
        <fullName evidence="2">Flagellar biosynthesis sigma factor</fullName>
    </submittedName>
</protein>
<dbReference type="EMBL" id="SWJE01000010">
    <property type="protein sequence ID" value="TKC86795.1"/>
    <property type="molecule type" value="Genomic_DNA"/>
</dbReference>
<evidence type="ECO:0000313" key="2">
    <source>
        <dbReference type="EMBL" id="TKC86795.1"/>
    </source>
</evidence>
<dbReference type="OrthoDB" id="6942177at2"/>
<proteinExistence type="predicted"/>
<keyword evidence="3" id="KW-1185">Reference proteome</keyword>
<keyword evidence="2" id="KW-0969">Cilium</keyword>
<gene>
    <name evidence="2" type="ORF">FAZ69_19275</name>
</gene>
<organism evidence="2 3">
    <name type="scientific">Trinickia terrae</name>
    <dbReference type="NCBI Taxonomy" id="2571161"/>
    <lineage>
        <taxon>Bacteria</taxon>
        <taxon>Pseudomonadati</taxon>
        <taxon>Pseudomonadota</taxon>
        <taxon>Betaproteobacteria</taxon>
        <taxon>Burkholderiales</taxon>
        <taxon>Burkholderiaceae</taxon>
        <taxon>Trinickia</taxon>
    </lineage>
</organism>
<dbReference type="RefSeq" id="WP_136896688.1">
    <property type="nucleotide sequence ID" value="NZ_SWJE01000010.1"/>
</dbReference>
<reference evidence="2 3" key="1">
    <citation type="submission" date="2019-04" db="EMBL/GenBank/DDBJ databases">
        <title>Trinickia sp. 7GSK02, isolated from subtropical forest soil.</title>
        <authorList>
            <person name="Gao Z.-H."/>
            <person name="Qiu L.-H."/>
        </authorList>
    </citation>
    <scope>NUCLEOTIDE SEQUENCE [LARGE SCALE GENOMIC DNA]</scope>
    <source>
        <strain evidence="2 3">7GSK02</strain>
    </source>
</reference>
<dbReference type="AlphaFoldDB" id="A0A4U1I113"/>
<sequence length="156" mass="17920">MQRRKFWRFRYFACAVTSFAALLGICAMALPADEVVLTLGEPYEHVRQQSRSTLPPIGTLPLDKAMAIVLDLQEQLRRRGWHPIRAHRFPPIANTPAMVQSIRRGDDPQTFWQAAGKFQVALDIRRFVHENRPQDERYLLTLELSGPPLMEDVPAD</sequence>
<comment type="caution">
    <text evidence="2">The sequence shown here is derived from an EMBL/GenBank/DDBJ whole genome shotgun (WGS) entry which is preliminary data.</text>
</comment>
<evidence type="ECO:0000256" key="1">
    <source>
        <dbReference type="SAM" id="SignalP"/>
    </source>
</evidence>